<dbReference type="Proteomes" id="UP000646548">
    <property type="component" value="Unassembled WGS sequence"/>
</dbReference>
<organism evidence="1 2">
    <name type="scientific">Oryzias melastigma</name>
    <name type="common">Marine medaka</name>
    <dbReference type="NCBI Taxonomy" id="30732"/>
    <lineage>
        <taxon>Eukaryota</taxon>
        <taxon>Metazoa</taxon>
        <taxon>Chordata</taxon>
        <taxon>Craniata</taxon>
        <taxon>Vertebrata</taxon>
        <taxon>Euteleostomi</taxon>
        <taxon>Actinopterygii</taxon>
        <taxon>Neopterygii</taxon>
        <taxon>Teleostei</taxon>
        <taxon>Neoteleostei</taxon>
        <taxon>Acanthomorphata</taxon>
        <taxon>Ovalentaria</taxon>
        <taxon>Atherinomorphae</taxon>
        <taxon>Beloniformes</taxon>
        <taxon>Adrianichthyidae</taxon>
        <taxon>Oryziinae</taxon>
        <taxon>Oryzias</taxon>
    </lineage>
</organism>
<dbReference type="EMBL" id="WKFB01000018">
    <property type="protein sequence ID" value="KAF6738898.1"/>
    <property type="molecule type" value="Genomic_DNA"/>
</dbReference>
<reference evidence="1" key="1">
    <citation type="journal article" name="BMC Genomics">
        <title>Long-read sequencing and de novo genome assembly of marine medaka (Oryzias melastigma).</title>
        <authorList>
            <person name="Liang P."/>
            <person name="Saqib H.S.A."/>
            <person name="Ni X."/>
            <person name="Shen Y."/>
        </authorList>
    </citation>
    <scope>NUCLEOTIDE SEQUENCE</scope>
    <source>
        <strain evidence="1">Bigg-433</strain>
    </source>
</reference>
<accession>A0A834FR46</accession>
<gene>
    <name evidence="1" type="ORF">FQA47_005876</name>
</gene>
<sequence>MDITSLRVYSSRELTLKRQVSPVHGNCCSRMQPHSKIGKGAMAEVSTIISVVEQHLHVLTEESQQKTDITK</sequence>
<proteinExistence type="predicted"/>
<dbReference type="AlphaFoldDB" id="A0A834FR46"/>
<evidence type="ECO:0000313" key="1">
    <source>
        <dbReference type="EMBL" id="KAF6738898.1"/>
    </source>
</evidence>
<name>A0A834FR46_ORYME</name>
<protein>
    <submittedName>
        <fullName evidence="1">Uncharacterized protein</fullName>
    </submittedName>
</protein>
<evidence type="ECO:0000313" key="2">
    <source>
        <dbReference type="Proteomes" id="UP000646548"/>
    </source>
</evidence>
<comment type="caution">
    <text evidence="1">The sequence shown here is derived from an EMBL/GenBank/DDBJ whole genome shotgun (WGS) entry which is preliminary data.</text>
</comment>